<evidence type="ECO:0000313" key="1">
    <source>
        <dbReference type="EMBL" id="JAA88601.1"/>
    </source>
</evidence>
<reference evidence="1" key="1">
    <citation type="journal article" date="2013" name="BMC Genomics">
        <title>Unscrambling butterfly oogenesis.</title>
        <authorList>
            <person name="Carter J.M."/>
            <person name="Baker S.C."/>
            <person name="Pink R."/>
            <person name="Carter D.R."/>
            <person name="Collins A."/>
            <person name="Tomlin J."/>
            <person name="Gibbs M."/>
            <person name="Breuker C.J."/>
        </authorList>
    </citation>
    <scope>NUCLEOTIDE SEQUENCE</scope>
    <source>
        <tissue evidence="1">Ovary</tissue>
    </source>
</reference>
<protein>
    <submittedName>
        <fullName evidence="1">Uncharacterized protein</fullName>
    </submittedName>
</protein>
<dbReference type="AlphaFoldDB" id="S4P8Z8"/>
<organism evidence="1">
    <name type="scientific">Pararge aegeria</name>
    <name type="common">speckled wood butterfly</name>
    <dbReference type="NCBI Taxonomy" id="116150"/>
    <lineage>
        <taxon>Eukaryota</taxon>
        <taxon>Metazoa</taxon>
        <taxon>Ecdysozoa</taxon>
        <taxon>Arthropoda</taxon>
        <taxon>Hexapoda</taxon>
        <taxon>Insecta</taxon>
        <taxon>Pterygota</taxon>
        <taxon>Neoptera</taxon>
        <taxon>Endopterygota</taxon>
        <taxon>Lepidoptera</taxon>
        <taxon>Glossata</taxon>
        <taxon>Ditrysia</taxon>
        <taxon>Papilionoidea</taxon>
        <taxon>Nymphalidae</taxon>
        <taxon>Satyrinae</taxon>
        <taxon>Satyrini</taxon>
        <taxon>Parargina</taxon>
        <taxon>Pararge</taxon>
    </lineage>
</organism>
<accession>S4P8Z8</accession>
<reference evidence="1" key="2">
    <citation type="submission" date="2013-05" db="EMBL/GenBank/DDBJ databases">
        <authorList>
            <person name="Carter J.-M."/>
            <person name="Baker S.C."/>
            <person name="Pink R."/>
            <person name="Carter D.R.F."/>
            <person name="Collins A."/>
            <person name="Tomlin J."/>
            <person name="Gibbs M."/>
            <person name="Breuker C.J."/>
        </authorList>
    </citation>
    <scope>NUCLEOTIDE SEQUENCE</scope>
    <source>
        <tissue evidence="1">Ovary</tissue>
    </source>
</reference>
<dbReference type="EMBL" id="GAIX01003959">
    <property type="protein sequence ID" value="JAA88601.1"/>
    <property type="molecule type" value="Transcribed_RNA"/>
</dbReference>
<sequence>MPNATVVVCSINNSQKAKVNHSSFRAFCSQFFYIHTITLPDTYFNYIISCNFTPMEPVFRTKQYFILNNDGVSWQPKSFISIYS</sequence>
<proteinExistence type="predicted"/>
<name>S4P8Z8_9NEOP</name>